<accession>A0A8K0JHB7</accession>
<keyword evidence="17" id="KW-1185">Reference proteome</keyword>
<feature type="compositionally biased region" description="Basic residues" evidence="13">
    <location>
        <begin position="1766"/>
        <end position="1775"/>
    </location>
</feature>
<comment type="caution">
    <text evidence="16">The sequence shown here is derived from an EMBL/GenBank/DDBJ whole genome shotgun (WGS) entry which is preliminary data.</text>
</comment>
<dbReference type="FunFam" id="3.30.40.10:FF:000283">
    <property type="entry name" value="1-phosphatidylinositol-3-phosphate 5-kinase (Fab1)"/>
    <property type="match status" value="1"/>
</dbReference>
<dbReference type="InterPro" id="IPR027483">
    <property type="entry name" value="PInositol-4-P-4/5-kinase_C_sf"/>
</dbReference>
<evidence type="ECO:0000256" key="2">
    <source>
        <dbReference type="ARBA" id="ARBA00012009"/>
    </source>
</evidence>
<evidence type="ECO:0000256" key="3">
    <source>
        <dbReference type="ARBA" id="ARBA00022679"/>
    </source>
</evidence>
<feature type="region of interest" description="Disordered" evidence="13">
    <location>
        <begin position="38"/>
        <end position="161"/>
    </location>
</feature>
<dbReference type="Gene3D" id="3.30.800.10">
    <property type="entry name" value="Phosphatidylinositol Phosphate Kinase II Beta"/>
    <property type="match status" value="1"/>
</dbReference>
<feature type="region of interest" description="Disordered" evidence="13">
    <location>
        <begin position="1476"/>
        <end position="1517"/>
    </location>
</feature>
<dbReference type="InterPro" id="IPR011011">
    <property type="entry name" value="Znf_FYVE_PHD"/>
</dbReference>
<reference evidence="16" key="1">
    <citation type="submission" date="2020-04" db="EMBL/GenBank/DDBJ databases">
        <title>Analysis of mating type loci in Filobasidium floriforme.</title>
        <authorList>
            <person name="Nowrousian M."/>
        </authorList>
    </citation>
    <scope>NUCLEOTIDE SEQUENCE</scope>
    <source>
        <strain evidence="16">CBS 6242</strain>
    </source>
</reference>
<dbReference type="SUPFAM" id="SSF52029">
    <property type="entry name" value="GroEL apical domain-like"/>
    <property type="match status" value="1"/>
</dbReference>
<dbReference type="SMART" id="SM00064">
    <property type="entry name" value="FYVE"/>
    <property type="match status" value="1"/>
</dbReference>
<organism evidence="16 17">
    <name type="scientific">Filobasidium floriforme</name>
    <dbReference type="NCBI Taxonomy" id="5210"/>
    <lineage>
        <taxon>Eukaryota</taxon>
        <taxon>Fungi</taxon>
        <taxon>Dikarya</taxon>
        <taxon>Basidiomycota</taxon>
        <taxon>Agaricomycotina</taxon>
        <taxon>Tremellomycetes</taxon>
        <taxon>Filobasidiales</taxon>
        <taxon>Filobasidiaceae</taxon>
        <taxon>Filobasidium</taxon>
    </lineage>
</organism>
<dbReference type="GO" id="GO:0000285">
    <property type="term" value="F:1-phosphatidylinositol-3-phosphate 5-kinase activity"/>
    <property type="evidence" value="ECO:0007669"/>
    <property type="project" value="UniProtKB-EC"/>
</dbReference>
<dbReference type="EC" id="2.7.1.150" evidence="2"/>
<keyword evidence="4" id="KW-0479">Metal-binding</keyword>
<dbReference type="GO" id="GO:0000329">
    <property type="term" value="C:fungal-type vacuole membrane"/>
    <property type="evidence" value="ECO:0007669"/>
    <property type="project" value="TreeGrafter"/>
</dbReference>
<feature type="compositionally biased region" description="Low complexity" evidence="13">
    <location>
        <begin position="2083"/>
        <end position="2095"/>
    </location>
</feature>
<feature type="compositionally biased region" description="Basic and acidic residues" evidence="13">
    <location>
        <begin position="1812"/>
        <end position="1827"/>
    </location>
</feature>
<feature type="compositionally biased region" description="Polar residues" evidence="13">
    <location>
        <begin position="177"/>
        <end position="192"/>
    </location>
</feature>
<feature type="compositionally biased region" description="Acidic residues" evidence="13">
    <location>
        <begin position="1858"/>
        <end position="1880"/>
    </location>
</feature>
<evidence type="ECO:0000256" key="8">
    <source>
        <dbReference type="ARBA" id="ARBA00022833"/>
    </source>
</evidence>
<dbReference type="CDD" id="cd15725">
    <property type="entry name" value="FYVE_PIKfyve_Fab1"/>
    <property type="match status" value="1"/>
</dbReference>
<feature type="compositionally biased region" description="Polar residues" evidence="13">
    <location>
        <begin position="977"/>
        <end position="988"/>
    </location>
</feature>
<feature type="region of interest" description="Disordered" evidence="13">
    <location>
        <begin position="1064"/>
        <end position="1095"/>
    </location>
</feature>
<keyword evidence="3 12" id="KW-0808">Transferase</keyword>
<feature type="compositionally biased region" description="Basic residues" evidence="13">
    <location>
        <begin position="1734"/>
        <end position="1743"/>
    </location>
</feature>
<feature type="region of interest" description="Disordered" evidence="13">
    <location>
        <begin position="977"/>
        <end position="1009"/>
    </location>
</feature>
<dbReference type="InterPro" id="IPR002423">
    <property type="entry name" value="Cpn60/GroEL/TCP-1"/>
</dbReference>
<feature type="compositionally biased region" description="Polar residues" evidence="13">
    <location>
        <begin position="1081"/>
        <end position="1095"/>
    </location>
</feature>
<keyword evidence="9 12" id="KW-0067">ATP-binding</keyword>
<feature type="compositionally biased region" description="Polar residues" evidence="13">
    <location>
        <begin position="90"/>
        <end position="100"/>
    </location>
</feature>
<dbReference type="InterPro" id="IPR027409">
    <property type="entry name" value="GroEL-like_apical_dom_sf"/>
</dbReference>
<dbReference type="InterPro" id="IPR027410">
    <property type="entry name" value="TCP-1-like_intermed_sf"/>
</dbReference>
<dbReference type="InterPro" id="IPR002498">
    <property type="entry name" value="PInositol-4-P-4/5-kinase_core"/>
</dbReference>
<comment type="catalytic activity">
    <reaction evidence="1">
        <text>a 1,2-diacyl-sn-glycero-3-phospho-(1D-myo-inositol-3-phosphate) + ATP = a 1,2-diacyl-sn-glycero-3-phospho-(1D-myo-inositol-3,5-bisphosphate) + ADP + H(+)</text>
        <dbReference type="Rhea" id="RHEA:13609"/>
        <dbReference type="ChEBI" id="CHEBI:15378"/>
        <dbReference type="ChEBI" id="CHEBI:30616"/>
        <dbReference type="ChEBI" id="CHEBI:57923"/>
        <dbReference type="ChEBI" id="CHEBI:58088"/>
        <dbReference type="ChEBI" id="CHEBI:456216"/>
        <dbReference type="EC" id="2.7.1.150"/>
    </reaction>
</comment>
<feature type="compositionally biased region" description="Polar residues" evidence="13">
    <location>
        <begin position="125"/>
        <end position="134"/>
    </location>
</feature>
<dbReference type="GO" id="GO:0010008">
    <property type="term" value="C:endosome membrane"/>
    <property type="evidence" value="ECO:0007669"/>
    <property type="project" value="TreeGrafter"/>
</dbReference>
<evidence type="ECO:0000256" key="9">
    <source>
        <dbReference type="ARBA" id="ARBA00022840"/>
    </source>
</evidence>
<feature type="compositionally biased region" description="Basic residues" evidence="13">
    <location>
        <begin position="1828"/>
        <end position="1838"/>
    </location>
</feature>
<dbReference type="CDD" id="cd17300">
    <property type="entry name" value="PIPKc_PIKfyve"/>
    <property type="match status" value="1"/>
</dbReference>
<dbReference type="FunFam" id="3.30.810.10:FF:000001">
    <property type="entry name" value="1-phosphatidylinositol 3-phosphate 5-kinase FAB1"/>
    <property type="match status" value="1"/>
</dbReference>
<dbReference type="Gene3D" id="3.30.40.10">
    <property type="entry name" value="Zinc/RING finger domain, C3HC4 (zinc finger)"/>
    <property type="match status" value="1"/>
</dbReference>
<dbReference type="PANTHER" id="PTHR45748:SF7">
    <property type="entry name" value="1-PHOSPHATIDYLINOSITOL 3-PHOSPHATE 5-KINASE-RELATED"/>
    <property type="match status" value="1"/>
</dbReference>
<feature type="compositionally biased region" description="Basic residues" evidence="13">
    <location>
        <begin position="493"/>
        <end position="505"/>
    </location>
</feature>
<feature type="region of interest" description="Disordered" evidence="13">
    <location>
        <begin position="1907"/>
        <end position="1927"/>
    </location>
</feature>
<keyword evidence="5 12" id="KW-0547">Nucleotide-binding</keyword>
<feature type="compositionally biased region" description="Basic and acidic residues" evidence="13">
    <location>
        <begin position="1639"/>
        <end position="1654"/>
    </location>
</feature>
<dbReference type="Pfam" id="PF01363">
    <property type="entry name" value="FYVE"/>
    <property type="match status" value="1"/>
</dbReference>
<keyword evidence="7 12" id="KW-0418">Kinase</keyword>
<evidence type="ECO:0000313" key="17">
    <source>
        <dbReference type="Proteomes" id="UP000812966"/>
    </source>
</evidence>
<dbReference type="SUPFAM" id="SSF56104">
    <property type="entry name" value="SAICAR synthase-like"/>
    <property type="match status" value="1"/>
</dbReference>
<dbReference type="SUPFAM" id="SSF54849">
    <property type="entry name" value="GroEL-intermediate domain like"/>
    <property type="match status" value="1"/>
</dbReference>
<protein>
    <recommendedName>
        <fullName evidence="2">1-phosphatidylinositol-3-phosphate 5-kinase</fullName>
        <ecNumber evidence="2">2.7.1.150</ecNumber>
    </recommendedName>
    <alternativeName>
        <fullName evidence="10">Type III PIP kinase</fullName>
    </alternativeName>
</protein>
<feature type="region of interest" description="Disordered" evidence="13">
    <location>
        <begin position="1854"/>
        <end position="1888"/>
    </location>
</feature>
<feature type="region of interest" description="Disordered" evidence="13">
    <location>
        <begin position="450"/>
        <end position="559"/>
    </location>
</feature>
<feature type="compositionally biased region" description="Basic and acidic residues" evidence="13">
    <location>
        <begin position="989"/>
        <end position="1009"/>
    </location>
</feature>
<feature type="compositionally biased region" description="Basic and acidic residues" evidence="13">
    <location>
        <begin position="59"/>
        <end position="77"/>
    </location>
</feature>
<evidence type="ECO:0000313" key="16">
    <source>
        <dbReference type="EMBL" id="KAG7529740.1"/>
    </source>
</evidence>
<dbReference type="PROSITE" id="PS50178">
    <property type="entry name" value="ZF_FYVE"/>
    <property type="match status" value="1"/>
</dbReference>
<dbReference type="CDD" id="cd03334">
    <property type="entry name" value="Fab1_TCP"/>
    <property type="match status" value="1"/>
</dbReference>
<feature type="region of interest" description="Disordered" evidence="13">
    <location>
        <begin position="1632"/>
        <end position="1685"/>
    </location>
</feature>
<evidence type="ECO:0000259" key="14">
    <source>
        <dbReference type="PROSITE" id="PS50178"/>
    </source>
</evidence>
<evidence type="ECO:0000256" key="7">
    <source>
        <dbReference type="ARBA" id="ARBA00022777"/>
    </source>
</evidence>
<proteinExistence type="predicted"/>
<dbReference type="Gene3D" id="3.50.7.10">
    <property type="entry name" value="GroEL"/>
    <property type="match status" value="1"/>
</dbReference>
<dbReference type="GO" id="GO:0008270">
    <property type="term" value="F:zinc ion binding"/>
    <property type="evidence" value="ECO:0007669"/>
    <property type="project" value="UniProtKB-KW"/>
</dbReference>
<keyword evidence="6 11" id="KW-0863">Zinc-finger</keyword>
<dbReference type="SMART" id="SM00330">
    <property type="entry name" value="PIPKc"/>
    <property type="match status" value="1"/>
</dbReference>
<dbReference type="PANTHER" id="PTHR45748">
    <property type="entry name" value="1-PHOSPHATIDYLINOSITOL 3-PHOSPHATE 5-KINASE-RELATED"/>
    <property type="match status" value="1"/>
</dbReference>
<evidence type="ECO:0000256" key="4">
    <source>
        <dbReference type="ARBA" id="ARBA00022723"/>
    </source>
</evidence>
<feature type="compositionally biased region" description="Basic and acidic residues" evidence="13">
    <location>
        <begin position="1749"/>
        <end position="1764"/>
    </location>
</feature>
<evidence type="ECO:0000256" key="13">
    <source>
        <dbReference type="SAM" id="MobiDB-lite"/>
    </source>
</evidence>
<evidence type="ECO:0000256" key="12">
    <source>
        <dbReference type="PROSITE-ProRule" id="PRU00781"/>
    </source>
</evidence>
<feature type="compositionally biased region" description="Basic and acidic residues" evidence="13">
    <location>
        <begin position="1485"/>
        <end position="1500"/>
    </location>
</feature>
<evidence type="ECO:0000256" key="1">
    <source>
        <dbReference type="ARBA" id="ARBA00000768"/>
    </source>
</evidence>
<dbReference type="InterPro" id="IPR044769">
    <property type="entry name" value="PIKfyve_PIPKc"/>
</dbReference>
<feature type="region of interest" description="Disordered" evidence="13">
    <location>
        <begin position="1985"/>
        <end position="2005"/>
    </location>
</feature>
<evidence type="ECO:0000256" key="6">
    <source>
        <dbReference type="ARBA" id="ARBA00022771"/>
    </source>
</evidence>
<evidence type="ECO:0000256" key="10">
    <source>
        <dbReference type="ARBA" id="ARBA00075294"/>
    </source>
</evidence>
<feature type="region of interest" description="Disordered" evidence="13">
    <location>
        <begin position="1721"/>
        <end position="1840"/>
    </location>
</feature>
<keyword evidence="8" id="KW-0862">Zinc</keyword>
<dbReference type="SUPFAM" id="SSF57903">
    <property type="entry name" value="FYVE/PHD zinc finger"/>
    <property type="match status" value="1"/>
</dbReference>
<evidence type="ECO:0000259" key="15">
    <source>
        <dbReference type="PROSITE" id="PS51455"/>
    </source>
</evidence>
<feature type="compositionally biased region" description="Basic and acidic residues" evidence="13">
    <location>
        <begin position="527"/>
        <end position="548"/>
    </location>
</feature>
<evidence type="ECO:0000256" key="11">
    <source>
        <dbReference type="PROSITE-ProRule" id="PRU00091"/>
    </source>
</evidence>
<dbReference type="InterPro" id="IPR027484">
    <property type="entry name" value="PInositol-4-P-5-kinase_N"/>
</dbReference>
<sequence>MQGVDASPHRLTTFPDAFPEEEEKNQVNQVISSLFSKVRSRFAPPTPGGSSGSTSAQSHVHEQAVISEERDGFDRRPASLLGSQKARGSRLSNQDLQSFSFGRPESISEAGDSLHRPPSLRLPSGESSKPTSIKSIVRPPALPRSLSSRPAPGPAPPLISTTPVIRTQDFAHYLHQNATGSSDNLSTTANGASTPTRTRDRSDSRSFVPRHRHTGSASSFTRFRKPSISGSLLQFSPSSANLASSYQSDGIPFDYTQVPGFAIADDSRSIHTIDTAVGYTMNSSLGANGKGRRNRENKEGQVSVAKIIRRLRGEGLSKTYWMADETCKECYDCKSVFSAWRRKHHCRICGQIFCSRCAPNIIKGYRFGVEGTVRVCNLCLELMNECDDEEDRRSVTSNGTSHMPLSAGPVFHIGEDGGPPNSKQPFGYSQSPFAASQLFRHVSHGDTLGAIRENGYRRTSGNSALDDRSDGEVSPPGTPLYERGRSDSLLQARTKHPLLHVRPRNTSRAPGESAPFRRTINEEDTGTDDHGTPKSHELEIDHTEEHRSGSSVTKANGADPLLAPDEAVTRSAVRSPRMDPSHTEAERTMQPLIAFPTSNLSNSPTDEKSLDLPAHLLSPQTTRTEFPLAKPPGALRSRLSSRVSTSGLSGVLLSDNLGSNDMWNSNNETAGGGNDVLPPASLAYFRLMLRQTLKRENITKIDDWENVLTRLLLQTASTIKSSVNAGDSMDVRTYVKIKKIPGGKITQSEYVDGTVITKNLEHKQMPRHMLNPRIMLLTFPIDYHRVESQLVSLEPLLAQERNYLQHLTRRITDLRPHIVLVERNVSRLALDFLMNAKVSVARGVKPSALQQVARCTQADIIGSMDRLAMEPRLGRCVEFKVQTFEHRLIPGFRKTFMRFEGCHAAFGCTLILRGGDVQQLQVIKRITDFMVLVMNNLSMEVCLFYDDFNIMPPASMMERRNQASKFIRHPSLAGTSAFGSLGRASTTSTRKDRAEEQEQADRQSDEIEKSLRPYLDTALSSSAAIAYPPPAPIARMSQLDLRLRQLRLARDEAEAEQILLEEGLGATTPRGNDGKHGQELSLESQESFHSNDTVKASNLTDETALSHKATVMLAIEEIRLESDIAQTEFEHSEQLKLWSWYVSRHPPDLRPELYQGINYLSSLVCEGSDKPCVGPQMLTRNFYMQDDRTIGQYLETLCTEATQACPNKQCSRLQLHHFQVLVHGSTRLQIAIDQFPCPSPGNENKIITWSYCKLCKEASPTALIKEETWNMSWSKYLEHAFYPPTTRGGFACPHDAYRDQIRYFALRNLAIRIHNEEIDIYEVQRPSLTLQVRQESRVLIKNQEYTTISTKSASFFDSVSLRLRTFDCQLVKPEKVEDLRQDLAKMSERAMSDRHSMQDSLDRTYKLSSATDVLALNSVYLALQERVVQWDTDFQDLDKKYLPSEKDIRHMTAAHLKRLFAGQDFFPSADRTVSGQTVTDLAEDPSNKEEEIKASDKQEPIDSSTAEKGGSSPDAEVPALVLDNFDDPLATPLAERPSCHDLIPVDADAPTERDYDSESTISALPRGILETRPLTAFRQADSSTSGLESDAVVFASRLPRRTRPAPTVADLVRRFQDSTQLERTIESLGYRLPPSVSMLDKDARESDSDQDRQTRPRLKRGKTEGYHSRNRVTKSSGMSDGGGSYALNASRIPTLSATRRPTLNRYLSVGHEIKEEEPGIVEEGPDSSLAVPLRRSHSPRLRRNNTELSLERDRTKRQRAEIGKVGKGKAPVRHAVKQDTSGDISRPGTPGLRAPSRRGGGHGGNRVSTIARHFDRLSKEAERDHVRRMNQARGRRARPVGVTRAKIHVFSNARDAFRDDETDSASSEADDEEDNEAENDFSDKEINKPTKLALKPAVAGSLPALETETSPLDKTEAHPPIATPNADRLVPGASTPLFEPSSVTPSEAPTDVSFKDRLQITLPPFDTSTPLLSVPPTPLLTGQIDTHHAASHASESEAQGSVGQERHSILKTLSNLWAHRSGDVTLLEYPLSASEHVFTDSTIIVREDEPTSIIAFTLASKTYRDRLRSVGHHRRDTRRTDGTTETSTTGGSVDDAASVYSSGAAPEDVQDPDDASKREGGTHINYDIESGSSTISCRIFYAERFAALRSSCGCEDRFIDSLARCIKFDSSGGKSGSAFLKTRDDRFIAKEVSRLELDALTKFAPSYFEYMKQSIQHKRPTALAKIYGCFKIGYNNTTTGKAMRMNVVIMENLFYERRFDRIYDLKGSVRNRLVQATGKENQVLLDENLMEVINRQPLYMRDHCKQILRTALWNDTLFLSGLNVMDYSLVVGVDIERKELVVGVVDYIRTFTWDKKLESWVKDLGGGGRGEPTIVTPKQYKVRYRTAMEKYFPAVPDRWTRISNDNGANQNPDEDSAQAM</sequence>
<dbReference type="Gene3D" id="3.30.810.10">
    <property type="entry name" value="2-Layer Sandwich"/>
    <property type="match status" value="1"/>
</dbReference>
<dbReference type="Pfam" id="PF00118">
    <property type="entry name" value="Cpn60_TCP1"/>
    <property type="match status" value="1"/>
</dbReference>
<dbReference type="PROSITE" id="PS51455">
    <property type="entry name" value="PIPK"/>
    <property type="match status" value="1"/>
</dbReference>
<feature type="region of interest" description="Disordered" evidence="13">
    <location>
        <begin position="2069"/>
        <end position="2124"/>
    </location>
</feature>
<name>A0A8K0JHB7_9TREE</name>
<evidence type="ECO:0000256" key="5">
    <source>
        <dbReference type="ARBA" id="ARBA00022741"/>
    </source>
</evidence>
<feature type="region of interest" description="Disordered" evidence="13">
    <location>
        <begin position="177"/>
        <end position="222"/>
    </location>
</feature>
<dbReference type="InterPro" id="IPR013083">
    <property type="entry name" value="Znf_RING/FYVE/PHD"/>
</dbReference>
<dbReference type="GO" id="GO:0005524">
    <property type="term" value="F:ATP binding"/>
    <property type="evidence" value="ECO:0007669"/>
    <property type="project" value="UniProtKB-UniRule"/>
</dbReference>
<dbReference type="GO" id="GO:0046854">
    <property type="term" value="P:phosphatidylinositol phosphate biosynthetic process"/>
    <property type="evidence" value="ECO:0007669"/>
    <property type="project" value="TreeGrafter"/>
</dbReference>
<feature type="region of interest" description="Disordered" evidence="13">
    <location>
        <begin position="1"/>
        <end position="26"/>
    </location>
</feature>
<feature type="domain" description="FYVE-type" evidence="14">
    <location>
        <begin position="324"/>
        <end position="384"/>
    </location>
</feature>
<dbReference type="FunFam" id="3.50.7.10:FF:000007">
    <property type="entry name" value="1-phosphatidylinositol 3-phosphate 5-kinase isoform X1"/>
    <property type="match status" value="1"/>
</dbReference>
<dbReference type="EMBL" id="JABELV010000137">
    <property type="protein sequence ID" value="KAG7529740.1"/>
    <property type="molecule type" value="Genomic_DNA"/>
</dbReference>
<dbReference type="Pfam" id="PF01504">
    <property type="entry name" value="PIP5K"/>
    <property type="match status" value="1"/>
</dbReference>
<feature type="domain" description="PIPK" evidence="15">
    <location>
        <begin position="2074"/>
        <end position="2392"/>
    </location>
</feature>
<dbReference type="Proteomes" id="UP000812966">
    <property type="component" value="Unassembled WGS sequence"/>
</dbReference>
<gene>
    <name evidence="16" type="ORF">FFLO_05429</name>
</gene>
<dbReference type="InterPro" id="IPR017455">
    <property type="entry name" value="Znf_FYVE-rel"/>
</dbReference>
<dbReference type="InterPro" id="IPR000306">
    <property type="entry name" value="Znf_FYVE"/>
</dbReference>
<dbReference type="FunFam" id="3.30.800.10:FF:000005">
    <property type="entry name" value="1-phosphatidylinositol-3-phosphate 5-kinase (Fab1)"/>
    <property type="match status" value="1"/>
</dbReference>